<organism evidence="6">
    <name type="scientific">Roseihalotalea indica</name>
    <dbReference type="NCBI Taxonomy" id="2867963"/>
    <lineage>
        <taxon>Bacteria</taxon>
        <taxon>Pseudomonadati</taxon>
        <taxon>Bacteroidota</taxon>
        <taxon>Cytophagia</taxon>
        <taxon>Cytophagales</taxon>
        <taxon>Catalimonadaceae</taxon>
        <taxon>Roseihalotalea</taxon>
    </lineage>
</organism>
<keyword evidence="3 5" id="KW-1133">Transmembrane helix</keyword>
<dbReference type="InterPro" id="IPR002657">
    <property type="entry name" value="BilAc:Na_symport/Acr3"/>
</dbReference>
<name>A0AA49GT32_9BACT</name>
<proteinExistence type="predicted"/>
<dbReference type="Gene3D" id="1.20.1530.20">
    <property type="match status" value="1"/>
</dbReference>
<feature type="transmembrane region" description="Helical" evidence="5">
    <location>
        <begin position="209"/>
        <end position="232"/>
    </location>
</feature>
<keyword evidence="4 5" id="KW-0472">Membrane</keyword>
<feature type="transmembrane region" description="Helical" evidence="5">
    <location>
        <begin position="16"/>
        <end position="36"/>
    </location>
</feature>
<evidence type="ECO:0000256" key="4">
    <source>
        <dbReference type="ARBA" id="ARBA00023136"/>
    </source>
</evidence>
<dbReference type="PANTHER" id="PTHR10361">
    <property type="entry name" value="SODIUM-BILE ACID COTRANSPORTER"/>
    <property type="match status" value="1"/>
</dbReference>
<evidence type="ECO:0000313" key="6">
    <source>
        <dbReference type="EMBL" id="WKN39168.1"/>
    </source>
</evidence>
<dbReference type="InterPro" id="IPR004710">
    <property type="entry name" value="Bilac:Na_transpt"/>
</dbReference>
<dbReference type="PANTHER" id="PTHR10361:SF28">
    <property type="entry name" value="P3 PROTEIN-RELATED"/>
    <property type="match status" value="1"/>
</dbReference>
<accession>A0AA49GT32</accession>
<dbReference type="GO" id="GO:0016020">
    <property type="term" value="C:membrane"/>
    <property type="evidence" value="ECO:0007669"/>
    <property type="project" value="UniProtKB-SubCell"/>
</dbReference>
<sequence>MEVLDELTLHFNQQSLQLMNFCLGLVMFGVALELSIADFRRLLLQPRAIIVGLASQVLLLPAITYLLVLLIQPTTSVALGMLLVAACPGGNLSNMLTLMARGNGALSVSLTALATLLAVVTVPLNFTFWAGIYVQSQVEVQPISLSAWQMISTLLWVVGLPLLLGMMVNHKFSGFAQRIHRPMRIISLIIFGAFIAAAFAANFSLFLQYIHLLVLIVLAHNALAYVVGYGLGAGFGLKTPDRKAIALETGIQNSGLALVIIFSFFDGWGGMAFLAGWWGIWDIISGLLLAWGLSKVGTRPTFSNYS</sequence>
<keyword evidence="2 5" id="KW-0812">Transmembrane</keyword>
<evidence type="ECO:0000256" key="1">
    <source>
        <dbReference type="ARBA" id="ARBA00004141"/>
    </source>
</evidence>
<feature type="transmembrane region" description="Helical" evidence="5">
    <location>
        <begin position="48"/>
        <end position="71"/>
    </location>
</feature>
<evidence type="ECO:0000256" key="2">
    <source>
        <dbReference type="ARBA" id="ARBA00022692"/>
    </source>
</evidence>
<feature type="transmembrane region" description="Helical" evidence="5">
    <location>
        <begin position="185"/>
        <end position="203"/>
    </location>
</feature>
<evidence type="ECO:0000256" key="5">
    <source>
        <dbReference type="SAM" id="Phobius"/>
    </source>
</evidence>
<dbReference type="Pfam" id="PF01758">
    <property type="entry name" value="SBF"/>
    <property type="match status" value="1"/>
</dbReference>
<feature type="transmembrane region" description="Helical" evidence="5">
    <location>
        <begin position="77"/>
        <end position="98"/>
    </location>
</feature>
<dbReference type="AlphaFoldDB" id="A0AA49GT32"/>
<comment type="subcellular location">
    <subcellularLocation>
        <location evidence="1">Membrane</location>
        <topology evidence="1">Multi-pass membrane protein</topology>
    </subcellularLocation>
</comment>
<dbReference type="EMBL" id="CP120682">
    <property type="protein sequence ID" value="WKN39168.1"/>
    <property type="molecule type" value="Genomic_DNA"/>
</dbReference>
<feature type="transmembrane region" description="Helical" evidence="5">
    <location>
        <begin position="110"/>
        <end position="134"/>
    </location>
</feature>
<feature type="transmembrane region" description="Helical" evidence="5">
    <location>
        <begin position="146"/>
        <end position="164"/>
    </location>
</feature>
<protein>
    <submittedName>
        <fullName evidence="6">Bile acid:sodium symporter family protein</fullName>
    </submittedName>
</protein>
<reference evidence="6" key="2">
    <citation type="journal article" date="2024" name="Antonie Van Leeuwenhoek">
        <title>Roseihalotalea indica gen. nov., sp. nov., a halophilic Bacteroidetes from mesopelagic Southwest Indian Ocean with higher carbohydrate metabolic potential.</title>
        <authorList>
            <person name="Chen B."/>
            <person name="Zhang M."/>
            <person name="Lin D."/>
            <person name="Ye J."/>
            <person name="Tang K."/>
        </authorList>
    </citation>
    <scope>NUCLEOTIDE SEQUENCE</scope>
    <source>
        <strain evidence="6">TK19036</strain>
    </source>
</reference>
<reference evidence="6" key="1">
    <citation type="journal article" date="2023" name="Comput. Struct. Biotechnol. J.">
        <title>Discovery of a novel marine Bacteroidetes with a rich repertoire of carbohydrate-active enzymes.</title>
        <authorList>
            <person name="Chen B."/>
            <person name="Liu G."/>
            <person name="Chen Q."/>
            <person name="Wang H."/>
            <person name="Liu L."/>
            <person name="Tang K."/>
        </authorList>
    </citation>
    <scope>NUCLEOTIDE SEQUENCE</scope>
    <source>
        <strain evidence="6">TK19036</strain>
    </source>
</reference>
<evidence type="ECO:0000256" key="3">
    <source>
        <dbReference type="ARBA" id="ARBA00022989"/>
    </source>
</evidence>
<gene>
    <name evidence="6" type="ORF">K4G66_10710</name>
</gene>
<dbReference type="InterPro" id="IPR038770">
    <property type="entry name" value="Na+/solute_symporter_sf"/>
</dbReference>